<feature type="domain" description="Type II secretion system protein GspF" evidence="9">
    <location>
        <begin position="69"/>
        <end position="188"/>
    </location>
</feature>
<keyword evidence="5 8" id="KW-0812">Transmembrane</keyword>
<accession>A0A1G2PH67</accession>
<dbReference type="EMBL" id="MHSS01000015">
    <property type="protein sequence ID" value="OHA47674.1"/>
    <property type="molecule type" value="Genomic_DNA"/>
</dbReference>
<keyword evidence="6 8" id="KW-1133">Transmembrane helix</keyword>
<proteinExistence type="inferred from homology"/>
<keyword evidence="7 8" id="KW-0472">Membrane</keyword>
<dbReference type="InterPro" id="IPR042094">
    <property type="entry name" value="T2SS_GspF_sf"/>
</dbReference>
<dbReference type="InterPro" id="IPR018076">
    <property type="entry name" value="T2SS_GspF_dom"/>
</dbReference>
<comment type="subcellular location">
    <subcellularLocation>
        <location evidence="1">Cell inner membrane</location>
        <topology evidence="1">Multi-pass membrane protein</topology>
    </subcellularLocation>
</comment>
<evidence type="ECO:0000256" key="1">
    <source>
        <dbReference type="ARBA" id="ARBA00004429"/>
    </source>
</evidence>
<evidence type="ECO:0000259" key="9">
    <source>
        <dbReference type="Pfam" id="PF00482"/>
    </source>
</evidence>
<evidence type="ECO:0000256" key="2">
    <source>
        <dbReference type="ARBA" id="ARBA00005745"/>
    </source>
</evidence>
<dbReference type="Gene3D" id="1.20.81.30">
    <property type="entry name" value="Type II secretion system (T2SS), domain F"/>
    <property type="match status" value="2"/>
</dbReference>
<evidence type="ECO:0000256" key="7">
    <source>
        <dbReference type="ARBA" id="ARBA00023136"/>
    </source>
</evidence>
<reference evidence="10 11" key="1">
    <citation type="journal article" date="2016" name="Nat. Commun.">
        <title>Thousands of microbial genomes shed light on interconnected biogeochemical processes in an aquifer system.</title>
        <authorList>
            <person name="Anantharaman K."/>
            <person name="Brown C.T."/>
            <person name="Hug L.A."/>
            <person name="Sharon I."/>
            <person name="Castelle C.J."/>
            <person name="Probst A.J."/>
            <person name="Thomas B.C."/>
            <person name="Singh A."/>
            <person name="Wilkins M.J."/>
            <person name="Karaoz U."/>
            <person name="Brodie E.L."/>
            <person name="Williams K.H."/>
            <person name="Hubbard S.S."/>
            <person name="Banfield J.F."/>
        </authorList>
    </citation>
    <scope>NUCLEOTIDE SEQUENCE [LARGE SCALE GENOMIC DNA]</scope>
</reference>
<sequence length="409" mass="44616">MPSFSYTARTPEGELQHGVVEAGSRDAAIATLLRHGLIITEVARIEHKGGFETELHLFLGVSKKDLMIFSRQLAVLLDAQVPLLDSLHSLSLQMQNPLLARTVNELANDIDSGTPLSGALESHPKIFSQFYVNIVRSGEASGRIVQVFGYLAEYIEREYAVLSKIRGALLYPALVLCAVVGVVFVLMFGIPGVTDPPLETIEQIFEESQVELPLLTRILLGGVGAVRHYYWAFLLGGVGIGVVTANLFRRGEGRSWVQTQFLKAPIFGSVLRNFYLGRMADNLGTLISAGIPIADALSITAAVVGSPVYAKLLISARDGVRRGEPINPFFSGHWAVPPMVPQMLAVGERTGKLVDIMQHIARFFRQETDRAVENITSLIEPLLIIAMGLMVAFIVAAVLLPIYNLVTVF</sequence>
<comment type="similarity">
    <text evidence="2">Belongs to the GSP F family.</text>
</comment>
<dbReference type="PRINTS" id="PR00812">
    <property type="entry name" value="BCTERIALGSPF"/>
</dbReference>
<dbReference type="Proteomes" id="UP000177629">
    <property type="component" value="Unassembled WGS sequence"/>
</dbReference>
<keyword evidence="3" id="KW-1003">Cell membrane</keyword>
<feature type="domain" description="Type II secretion system protein GspF" evidence="9">
    <location>
        <begin position="280"/>
        <end position="401"/>
    </location>
</feature>
<feature type="transmembrane region" description="Helical" evidence="8">
    <location>
        <begin position="382"/>
        <end position="403"/>
    </location>
</feature>
<comment type="caution">
    <text evidence="10">The sequence shown here is derived from an EMBL/GenBank/DDBJ whole genome shotgun (WGS) entry which is preliminary data.</text>
</comment>
<gene>
    <name evidence="10" type="ORF">A2806_03605</name>
</gene>
<evidence type="ECO:0000256" key="4">
    <source>
        <dbReference type="ARBA" id="ARBA00022519"/>
    </source>
</evidence>
<evidence type="ECO:0000256" key="6">
    <source>
        <dbReference type="ARBA" id="ARBA00022989"/>
    </source>
</evidence>
<dbReference type="AlphaFoldDB" id="A0A1G2PH67"/>
<evidence type="ECO:0000313" key="11">
    <source>
        <dbReference type="Proteomes" id="UP000177629"/>
    </source>
</evidence>
<keyword evidence="4" id="KW-0997">Cell inner membrane</keyword>
<feature type="transmembrane region" description="Helical" evidence="8">
    <location>
        <begin position="229"/>
        <end position="248"/>
    </location>
</feature>
<evidence type="ECO:0000256" key="8">
    <source>
        <dbReference type="SAM" id="Phobius"/>
    </source>
</evidence>
<dbReference type="PANTHER" id="PTHR30012:SF0">
    <property type="entry name" value="TYPE II SECRETION SYSTEM PROTEIN F-RELATED"/>
    <property type="match status" value="1"/>
</dbReference>
<evidence type="ECO:0000256" key="3">
    <source>
        <dbReference type="ARBA" id="ARBA00022475"/>
    </source>
</evidence>
<organism evidence="10 11">
    <name type="scientific">Candidatus Terrybacteria bacterium RIFCSPHIGHO2_01_FULL_48_17</name>
    <dbReference type="NCBI Taxonomy" id="1802362"/>
    <lineage>
        <taxon>Bacteria</taxon>
        <taxon>Candidatus Terryibacteriota</taxon>
    </lineage>
</organism>
<dbReference type="Pfam" id="PF00482">
    <property type="entry name" value="T2SSF"/>
    <property type="match status" value="2"/>
</dbReference>
<protein>
    <recommendedName>
        <fullName evidence="9">Type II secretion system protein GspF domain-containing protein</fullName>
    </recommendedName>
</protein>
<evidence type="ECO:0000313" key="10">
    <source>
        <dbReference type="EMBL" id="OHA47674.1"/>
    </source>
</evidence>
<name>A0A1G2PH67_9BACT</name>
<dbReference type="STRING" id="1802362.A2806_03605"/>
<feature type="transmembrane region" description="Helical" evidence="8">
    <location>
        <begin position="169"/>
        <end position="190"/>
    </location>
</feature>
<dbReference type="FunFam" id="1.20.81.30:FF:000001">
    <property type="entry name" value="Type II secretion system protein F"/>
    <property type="match status" value="1"/>
</dbReference>
<dbReference type="PANTHER" id="PTHR30012">
    <property type="entry name" value="GENERAL SECRETION PATHWAY PROTEIN"/>
    <property type="match status" value="1"/>
</dbReference>
<dbReference type="GO" id="GO:0005886">
    <property type="term" value="C:plasma membrane"/>
    <property type="evidence" value="ECO:0007669"/>
    <property type="project" value="UniProtKB-SubCell"/>
</dbReference>
<evidence type="ECO:0000256" key="5">
    <source>
        <dbReference type="ARBA" id="ARBA00022692"/>
    </source>
</evidence>
<dbReference type="InterPro" id="IPR003004">
    <property type="entry name" value="GspF/PilC"/>
</dbReference>